<evidence type="ECO:0000256" key="6">
    <source>
        <dbReference type="ARBA" id="ARBA00022727"/>
    </source>
</evidence>
<keyword evidence="7" id="KW-0547">Nucleotide-binding</keyword>
<dbReference type="EC" id="2.7.4.9" evidence="3"/>
<dbReference type="RefSeq" id="XP_027204844.1">
    <property type="nucleotide sequence ID" value="XM_027349043.1"/>
</dbReference>
<evidence type="ECO:0000313" key="11">
    <source>
        <dbReference type="Proteomes" id="UP000515146"/>
    </source>
</evidence>
<dbReference type="GO" id="GO:0004550">
    <property type="term" value="F:nucleoside diphosphate kinase activity"/>
    <property type="evidence" value="ECO:0007669"/>
    <property type="project" value="TreeGrafter"/>
</dbReference>
<evidence type="ECO:0000256" key="8">
    <source>
        <dbReference type="ARBA" id="ARBA00022777"/>
    </source>
</evidence>
<evidence type="ECO:0000256" key="2">
    <source>
        <dbReference type="ARBA" id="ARBA00009776"/>
    </source>
</evidence>
<accession>A0A6P6YIX1</accession>
<dbReference type="GO" id="GO:0005739">
    <property type="term" value="C:mitochondrion"/>
    <property type="evidence" value="ECO:0007669"/>
    <property type="project" value="TreeGrafter"/>
</dbReference>
<dbReference type="PANTHER" id="PTHR10344">
    <property type="entry name" value="THYMIDYLATE KINASE"/>
    <property type="match status" value="1"/>
</dbReference>
<dbReference type="NCBIfam" id="TIGR00041">
    <property type="entry name" value="DTMP_kinase"/>
    <property type="match status" value="1"/>
</dbReference>
<evidence type="ECO:0000313" key="12">
    <source>
        <dbReference type="RefSeq" id="XP_027204844.1"/>
    </source>
</evidence>
<reference evidence="12" key="1">
    <citation type="submission" date="2025-08" db="UniProtKB">
        <authorList>
            <consortium name="RefSeq"/>
        </authorList>
    </citation>
    <scope>IDENTIFICATION</scope>
    <source>
        <strain evidence="12">Airmid</strain>
    </source>
</reference>
<evidence type="ECO:0000256" key="1">
    <source>
        <dbReference type="ARBA" id="ARBA00004992"/>
    </source>
</evidence>
<dbReference type="AlphaFoldDB" id="A0A6P6YIX1"/>
<feature type="domain" description="Thymidylate kinase-like" evidence="10">
    <location>
        <begin position="11"/>
        <end position="189"/>
    </location>
</feature>
<sequence>MSSQRGMIIVLEGLDRVGKTTQAQKLVQSLRNQGKNTELIRFPDRSTMTGNLINQYLSGQTKLNDHVIHLLFTANRWEKFDQMIEMIKAGTTLVIDRYSYSGVAYTSAKGLDFDWCCSPEKGLIKPDCVLFLTTDINESCKREDFGQEIYDRKEFQKSVHQAYEKLIDKTYWNIIDTTNKTIDDVHDEILKAIHVRSTNISKNISYLW</sequence>
<dbReference type="HAMAP" id="MF_00165">
    <property type="entry name" value="Thymidylate_kinase"/>
    <property type="match status" value="1"/>
</dbReference>
<dbReference type="CDD" id="cd01672">
    <property type="entry name" value="TMPK"/>
    <property type="match status" value="1"/>
</dbReference>
<dbReference type="InterPro" id="IPR039430">
    <property type="entry name" value="Thymidylate_kin-like_dom"/>
</dbReference>
<evidence type="ECO:0000256" key="7">
    <source>
        <dbReference type="ARBA" id="ARBA00022741"/>
    </source>
</evidence>
<evidence type="ECO:0000256" key="4">
    <source>
        <dbReference type="ARBA" id="ARBA00017144"/>
    </source>
</evidence>
<dbReference type="Gene3D" id="3.40.50.300">
    <property type="entry name" value="P-loop containing nucleotide triphosphate hydrolases"/>
    <property type="match status" value="1"/>
</dbReference>
<dbReference type="KEGG" id="dpte:113798491"/>
<keyword evidence="11" id="KW-1185">Reference proteome</keyword>
<proteinExistence type="inferred from homology"/>
<evidence type="ECO:0000259" key="10">
    <source>
        <dbReference type="Pfam" id="PF02223"/>
    </source>
</evidence>
<dbReference type="OrthoDB" id="425602at2759"/>
<dbReference type="PROSITE" id="PS01331">
    <property type="entry name" value="THYMIDYLATE_KINASE"/>
    <property type="match status" value="1"/>
</dbReference>
<dbReference type="GO" id="GO:0005829">
    <property type="term" value="C:cytosol"/>
    <property type="evidence" value="ECO:0007669"/>
    <property type="project" value="TreeGrafter"/>
</dbReference>
<evidence type="ECO:0000256" key="3">
    <source>
        <dbReference type="ARBA" id="ARBA00012980"/>
    </source>
</evidence>
<dbReference type="GO" id="GO:0006233">
    <property type="term" value="P:dTDP biosynthetic process"/>
    <property type="evidence" value="ECO:0007669"/>
    <property type="project" value="InterPro"/>
</dbReference>
<dbReference type="InterPro" id="IPR027417">
    <property type="entry name" value="P-loop_NTPase"/>
</dbReference>
<dbReference type="InterPro" id="IPR018094">
    <property type="entry name" value="Thymidylate_kinase"/>
</dbReference>
<organism evidence="11 12">
    <name type="scientific">Dermatophagoides pteronyssinus</name>
    <name type="common">European house dust mite</name>
    <dbReference type="NCBI Taxonomy" id="6956"/>
    <lineage>
        <taxon>Eukaryota</taxon>
        <taxon>Metazoa</taxon>
        <taxon>Ecdysozoa</taxon>
        <taxon>Arthropoda</taxon>
        <taxon>Chelicerata</taxon>
        <taxon>Arachnida</taxon>
        <taxon>Acari</taxon>
        <taxon>Acariformes</taxon>
        <taxon>Sarcoptiformes</taxon>
        <taxon>Astigmata</taxon>
        <taxon>Psoroptidia</taxon>
        <taxon>Analgoidea</taxon>
        <taxon>Pyroglyphidae</taxon>
        <taxon>Dermatophagoidinae</taxon>
        <taxon>Dermatophagoides</taxon>
    </lineage>
</organism>
<dbReference type="GO" id="GO:0006227">
    <property type="term" value="P:dUDP biosynthetic process"/>
    <property type="evidence" value="ECO:0007669"/>
    <property type="project" value="TreeGrafter"/>
</dbReference>
<dbReference type="FunCoup" id="A0A6P6YIX1">
    <property type="interactions" value="1333"/>
</dbReference>
<gene>
    <name evidence="12" type="primary">LOC113798491</name>
</gene>
<dbReference type="OMA" id="YWHQFDA"/>
<protein>
    <recommendedName>
        <fullName evidence="4">Thymidylate kinase</fullName>
        <ecNumber evidence="3">2.7.4.9</ecNumber>
    </recommendedName>
</protein>
<dbReference type="SUPFAM" id="SSF52540">
    <property type="entry name" value="P-loop containing nucleoside triphosphate hydrolases"/>
    <property type="match status" value="1"/>
</dbReference>
<keyword evidence="8" id="KW-0418">Kinase</keyword>
<dbReference type="FunFam" id="3.40.50.300:FF:000679">
    <property type="entry name" value="Thymidylate kinase"/>
    <property type="match status" value="1"/>
</dbReference>
<keyword evidence="9" id="KW-0067">ATP-binding</keyword>
<name>A0A6P6YIX1_DERPT</name>
<dbReference type="InterPro" id="IPR018095">
    <property type="entry name" value="Thymidylate_kin_CS"/>
</dbReference>
<dbReference type="GO" id="GO:0006235">
    <property type="term" value="P:dTTP biosynthetic process"/>
    <property type="evidence" value="ECO:0007669"/>
    <property type="project" value="TreeGrafter"/>
</dbReference>
<dbReference type="Pfam" id="PF02223">
    <property type="entry name" value="Thymidylate_kin"/>
    <property type="match status" value="1"/>
</dbReference>
<keyword evidence="5" id="KW-0808">Transferase</keyword>
<dbReference type="GeneID" id="113798491"/>
<evidence type="ECO:0000256" key="9">
    <source>
        <dbReference type="ARBA" id="ARBA00022840"/>
    </source>
</evidence>
<dbReference type="GO" id="GO:0005634">
    <property type="term" value="C:nucleus"/>
    <property type="evidence" value="ECO:0007669"/>
    <property type="project" value="TreeGrafter"/>
</dbReference>
<keyword evidence="6" id="KW-0545">Nucleotide biosynthesis</keyword>
<dbReference type="Proteomes" id="UP000515146">
    <property type="component" value="Unplaced"/>
</dbReference>
<dbReference type="GO" id="GO:0004798">
    <property type="term" value="F:dTMP kinase activity"/>
    <property type="evidence" value="ECO:0007669"/>
    <property type="project" value="UniProtKB-EC"/>
</dbReference>
<comment type="pathway">
    <text evidence="1">Pyrimidine metabolism; dTTP biosynthesis.</text>
</comment>
<comment type="similarity">
    <text evidence="2">Belongs to the thymidylate kinase family.</text>
</comment>
<dbReference type="InParanoid" id="A0A6P6YIX1"/>
<dbReference type="GO" id="GO:0005524">
    <property type="term" value="F:ATP binding"/>
    <property type="evidence" value="ECO:0007669"/>
    <property type="project" value="UniProtKB-KW"/>
</dbReference>
<dbReference type="PANTHER" id="PTHR10344:SF1">
    <property type="entry name" value="THYMIDYLATE KINASE"/>
    <property type="match status" value="1"/>
</dbReference>
<evidence type="ECO:0000256" key="5">
    <source>
        <dbReference type="ARBA" id="ARBA00022679"/>
    </source>
</evidence>